<dbReference type="Proteomes" id="UP000682733">
    <property type="component" value="Unassembled WGS sequence"/>
</dbReference>
<evidence type="ECO:0000313" key="3">
    <source>
        <dbReference type="Proteomes" id="UP000677228"/>
    </source>
</evidence>
<protein>
    <submittedName>
        <fullName evidence="1">Uncharacterized protein</fullName>
    </submittedName>
</protein>
<dbReference type="Proteomes" id="UP000677228">
    <property type="component" value="Unassembled WGS sequence"/>
</dbReference>
<organism evidence="1 3">
    <name type="scientific">Didymodactylos carnosus</name>
    <dbReference type="NCBI Taxonomy" id="1234261"/>
    <lineage>
        <taxon>Eukaryota</taxon>
        <taxon>Metazoa</taxon>
        <taxon>Spiralia</taxon>
        <taxon>Gnathifera</taxon>
        <taxon>Rotifera</taxon>
        <taxon>Eurotatoria</taxon>
        <taxon>Bdelloidea</taxon>
        <taxon>Philodinida</taxon>
        <taxon>Philodinidae</taxon>
        <taxon>Didymodactylos</taxon>
    </lineage>
</organism>
<dbReference type="EMBL" id="CAJNOK010004716">
    <property type="protein sequence ID" value="CAF0947228.1"/>
    <property type="molecule type" value="Genomic_DNA"/>
</dbReference>
<comment type="caution">
    <text evidence="1">The sequence shown here is derived from an EMBL/GenBank/DDBJ whole genome shotgun (WGS) entry which is preliminary data.</text>
</comment>
<gene>
    <name evidence="1" type="ORF">OVA965_LOCUS11958</name>
    <name evidence="2" type="ORF">TMI583_LOCUS11962</name>
</gene>
<accession>A0A8S2DEL8</accession>
<proteinExistence type="predicted"/>
<reference evidence="1" key="1">
    <citation type="submission" date="2021-02" db="EMBL/GenBank/DDBJ databases">
        <authorList>
            <person name="Nowell W R."/>
        </authorList>
    </citation>
    <scope>NUCLEOTIDE SEQUENCE</scope>
</reference>
<evidence type="ECO:0000313" key="2">
    <source>
        <dbReference type="EMBL" id="CAF3721748.1"/>
    </source>
</evidence>
<dbReference type="EMBL" id="CAJOBA010004721">
    <property type="protein sequence ID" value="CAF3721748.1"/>
    <property type="molecule type" value="Genomic_DNA"/>
</dbReference>
<name>A0A8S2DEL8_9BILA</name>
<sequence>MVKWAVDWVKMADQYSLSKLSTATAKCKMCEEGVCICRGCKKMFCEDHFTQHRQQLAVQLDKVIYDHDIIQQELTSSTSPTTNLNNIRAFTEIDQWEKETIKKVKAAAQEARFKALQLSSRTMNDIKTKFELVSKTIRVKKGAKSYAEPDLNRWEQELEEINQDLCNEKLNCALTVYTKNIEWPKMIEVELQQIPSTKVRFDKLSVKASASIDIVPGGYVGLASSNDFVLYVENNHKNLSLINRLCEKTTIAWNNIEINDMCWSSYLSKFIILTDSKLFTFDATEFKIIEIKLNKSLTEKAFWNCSCTEQTLLMICDEWKSSVARLNLSNWKVDSLWTTITSCDEDSCAQRMCCSKSKKQIGLTIRNRKDENRFELRDLSMNLLQSVQLDKSNMNRKTDIVINTSIQLCYDGRAPRQRTAQHSQLIEKKR</sequence>
<evidence type="ECO:0000313" key="1">
    <source>
        <dbReference type="EMBL" id="CAF0947228.1"/>
    </source>
</evidence>
<dbReference type="AlphaFoldDB" id="A0A8S2DEL8"/>